<proteinExistence type="predicted"/>
<feature type="transmembrane region" description="Helical" evidence="1">
    <location>
        <begin position="90"/>
        <end position="110"/>
    </location>
</feature>
<organism evidence="2 3">
    <name type="scientific">Carya illinoinensis</name>
    <name type="common">Pecan</name>
    <dbReference type="NCBI Taxonomy" id="32201"/>
    <lineage>
        <taxon>Eukaryota</taxon>
        <taxon>Viridiplantae</taxon>
        <taxon>Streptophyta</taxon>
        <taxon>Embryophyta</taxon>
        <taxon>Tracheophyta</taxon>
        <taxon>Spermatophyta</taxon>
        <taxon>Magnoliopsida</taxon>
        <taxon>eudicotyledons</taxon>
        <taxon>Gunneridae</taxon>
        <taxon>Pentapetalae</taxon>
        <taxon>rosids</taxon>
        <taxon>fabids</taxon>
        <taxon>Fagales</taxon>
        <taxon>Juglandaceae</taxon>
        <taxon>Carya</taxon>
    </lineage>
</organism>
<keyword evidence="1" id="KW-0812">Transmembrane</keyword>
<sequence length="111" mass="12942">MGRNRALCIDLQKSHFFTESNIQRFLLSVGFHHNQCQPFKLPSGIIFSVEIFNWVGMEWKIGAARKTNRQKQEVLLGEIKSTCFYVVEPISLMVYFLTWQAVIGGMLFYVY</sequence>
<keyword evidence="1" id="KW-0472">Membrane</keyword>
<comment type="caution">
    <text evidence="2">The sequence shown here is derived from an EMBL/GenBank/DDBJ whole genome shotgun (WGS) entry which is preliminary data.</text>
</comment>
<keyword evidence="1" id="KW-1133">Transmembrane helix</keyword>
<name>A0A8T1RQ59_CARIL</name>
<accession>A0A8T1RQ59</accession>
<reference evidence="2" key="1">
    <citation type="submission" date="2020-12" db="EMBL/GenBank/DDBJ databases">
        <title>WGS assembly of Carya illinoinensis cv. Pawnee.</title>
        <authorList>
            <person name="Platts A."/>
            <person name="Shu S."/>
            <person name="Wright S."/>
            <person name="Barry K."/>
            <person name="Edger P."/>
            <person name="Pires J.C."/>
            <person name="Schmutz J."/>
        </authorList>
    </citation>
    <scope>NUCLEOTIDE SEQUENCE</scope>
    <source>
        <tissue evidence="2">Leaf</tissue>
    </source>
</reference>
<dbReference type="AlphaFoldDB" id="A0A8T1RQ59"/>
<evidence type="ECO:0000256" key="1">
    <source>
        <dbReference type="SAM" id="Phobius"/>
    </source>
</evidence>
<evidence type="ECO:0000313" key="3">
    <source>
        <dbReference type="Proteomes" id="UP000811609"/>
    </source>
</evidence>
<dbReference type="Proteomes" id="UP000811609">
    <property type="component" value="Chromosome 1"/>
</dbReference>
<evidence type="ECO:0000313" key="2">
    <source>
        <dbReference type="EMBL" id="KAG6668182.1"/>
    </source>
</evidence>
<protein>
    <submittedName>
        <fullName evidence="2">Uncharacterized protein</fullName>
    </submittedName>
</protein>
<dbReference type="EMBL" id="CM031809">
    <property type="protein sequence ID" value="KAG6668182.1"/>
    <property type="molecule type" value="Genomic_DNA"/>
</dbReference>
<gene>
    <name evidence="2" type="ORF">CIPAW_01G153200</name>
</gene>
<keyword evidence="3" id="KW-1185">Reference proteome</keyword>